<dbReference type="EMBL" id="BARU01009101">
    <property type="protein sequence ID" value="GAH32823.1"/>
    <property type="molecule type" value="Genomic_DNA"/>
</dbReference>
<dbReference type="Pfam" id="PF02754">
    <property type="entry name" value="CCG"/>
    <property type="match status" value="1"/>
</dbReference>
<accession>X1GII1</accession>
<dbReference type="GO" id="GO:0016491">
    <property type="term" value="F:oxidoreductase activity"/>
    <property type="evidence" value="ECO:0007669"/>
    <property type="project" value="UniProtKB-ARBA"/>
</dbReference>
<dbReference type="AlphaFoldDB" id="X1GII1"/>
<name>X1GII1_9ZZZZ</name>
<organism evidence="2">
    <name type="scientific">marine sediment metagenome</name>
    <dbReference type="NCBI Taxonomy" id="412755"/>
    <lineage>
        <taxon>unclassified sequences</taxon>
        <taxon>metagenomes</taxon>
        <taxon>ecological metagenomes</taxon>
    </lineage>
</organism>
<evidence type="ECO:0000313" key="2">
    <source>
        <dbReference type="EMBL" id="GAH32823.1"/>
    </source>
</evidence>
<feature type="domain" description="Cysteine-rich" evidence="1">
    <location>
        <begin position="4"/>
        <end position="49"/>
    </location>
</feature>
<reference evidence="2" key="1">
    <citation type="journal article" date="2014" name="Front. Microbiol.">
        <title>High frequency of phylogenetically diverse reductive dehalogenase-homologous genes in deep subseafloor sedimentary metagenomes.</title>
        <authorList>
            <person name="Kawai M."/>
            <person name="Futagami T."/>
            <person name="Toyoda A."/>
            <person name="Takaki Y."/>
            <person name="Nishi S."/>
            <person name="Hori S."/>
            <person name="Arai W."/>
            <person name="Tsubouchi T."/>
            <person name="Morono Y."/>
            <person name="Uchiyama I."/>
            <person name="Ito T."/>
            <person name="Fujiyama A."/>
            <person name="Inagaki F."/>
            <person name="Takami H."/>
        </authorList>
    </citation>
    <scope>NUCLEOTIDE SEQUENCE</scope>
    <source>
        <strain evidence="2">Expedition CK06-06</strain>
    </source>
</reference>
<protein>
    <recommendedName>
        <fullName evidence="1">Cysteine-rich domain-containing protein</fullName>
    </recommendedName>
</protein>
<gene>
    <name evidence="2" type="ORF">S03H2_17618</name>
</gene>
<proteinExistence type="predicted"/>
<comment type="caution">
    <text evidence="2">The sequence shown here is derived from an EMBL/GenBank/DDBJ whole genome shotgun (WGS) entry which is preliminary data.</text>
</comment>
<evidence type="ECO:0000259" key="1">
    <source>
        <dbReference type="Pfam" id="PF02754"/>
    </source>
</evidence>
<sequence>MKKYALYPGCVMPTEQYAYEISLRNVFPILDIEFVDLQGFSCCGEPMKSVTTGENKIVKRDDLNLPNISKPVDPAKFQMLLSKIAIEKV</sequence>
<dbReference type="InterPro" id="IPR004017">
    <property type="entry name" value="Cys_rich_dom"/>
</dbReference>